<comment type="caution">
    <text evidence="2">The sequence shown here is derived from an EMBL/GenBank/DDBJ whole genome shotgun (WGS) entry which is preliminary data.</text>
</comment>
<dbReference type="EMBL" id="NHYD01002161">
    <property type="protein sequence ID" value="PPQ88059.1"/>
    <property type="molecule type" value="Genomic_DNA"/>
</dbReference>
<name>A0A409XB93_PSICY</name>
<keyword evidence="3" id="KW-1185">Reference proteome</keyword>
<sequence>MTLLAISTLSLYNLCWHKGALPHLPGAFFTHQAWFLAEDIAWFAAGCSSDGQHEHAKDHFHIMDHIFGGSTMVIHVNGTNTPGSPSLPEFIKAHVYLPPTTVIKEILTAHATLASMVQAYIEQVGTATTSWWTQTAKTHLKFLLMQNSSGNPSLLPQSTQLIPILSPAHSVHYIFNGHCYRTLPLTLLQSSTPSGDGHGNRPTCSPAPNALDGGEDQVIDVIATIKKYMEVEEQL</sequence>
<accession>A0A409XB93</accession>
<evidence type="ECO:0000313" key="2">
    <source>
        <dbReference type="EMBL" id="PPQ88059.1"/>
    </source>
</evidence>
<dbReference type="InParanoid" id="A0A409XB93"/>
<protein>
    <submittedName>
        <fullName evidence="2">Uncharacterized protein</fullName>
    </submittedName>
</protein>
<dbReference type="Proteomes" id="UP000283269">
    <property type="component" value="Unassembled WGS sequence"/>
</dbReference>
<organism evidence="2 3">
    <name type="scientific">Psilocybe cyanescens</name>
    <dbReference type="NCBI Taxonomy" id="93625"/>
    <lineage>
        <taxon>Eukaryota</taxon>
        <taxon>Fungi</taxon>
        <taxon>Dikarya</taxon>
        <taxon>Basidiomycota</taxon>
        <taxon>Agaricomycotina</taxon>
        <taxon>Agaricomycetes</taxon>
        <taxon>Agaricomycetidae</taxon>
        <taxon>Agaricales</taxon>
        <taxon>Agaricineae</taxon>
        <taxon>Strophariaceae</taxon>
        <taxon>Psilocybe</taxon>
    </lineage>
</organism>
<dbReference type="OrthoDB" id="2690792at2759"/>
<feature type="region of interest" description="Disordered" evidence="1">
    <location>
        <begin position="191"/>
        <end position="212"/>
    </location>
</feature>
<evidence type="ECO:0000256" key="1">
    <source>
        <dbReference type="SAM" id="MobiDB-lite"/>
    </source>
</evidence>
<evidence type="ECO:0000313" key="3">
    <source>
        <dbReference type="Proteomes" id="UP000283269"/>
    </source>
</evidence>
<gene>
    <name evidence="2" type="ORF">CVT25_013687</name>
</gene>
<reference evidence="2 3" key="1">
    <citation type="journal article" date="2018" name="Evol. Lett.">
        <title>Horizontal gene cluster transfer increased hallucinogenic mushroom diversity.</title>
        <authorList>
            <person name="Reynolds H.T."/>
            <person name="Vijayakumar V."/>
            <person name="Gluck-Thaler E."/>
            <person name="Korotkin H.B."/>
            <person name="Matheny P.B."/>
            <person name="Slot J.C."/>
        </authorList>
    </citation>
    <scope>NUCLEOTIDE SEQUENCE [LARGE SCALE GENOMIC DNA]</scope>
    <source>
        <strain evidence="2 3">2631</strain>
    </source>
</reference>
<dbReference type="AlphaFoldDB" id="A0A409XB93"/>
<proteinExistence type="predicted"/>